<organism evidence="2 3">
    <name type="scientific">Deinococcus radiodurans (strain ATCC 13939 / DSM 20539 / JCM 16871 / CCUG 27074 / LMG 4051 / NBRC 15346 / NCIMB 9279 / VKM B-1422 / R1)</name>
    <dbReference type="NCBI Taxonomy" id="243230"/>
    <lineage>
        <taxon>Bacteria</taxon>
        <taxon>Thermotogati</taxon>
        <taxon>Deinococcota</taxon>
        <taxon>Deinococci</taxon>
        <taxon>Deinococcales</taxon>
        <taxon>Deinococcaceae</taxon>
        <taxon>Deinococcus</taxon>
    </lineage>
</organism>
<reference evidence="2 3" key="1">
    <citation type="journal article" date="1999" name="Science">
        <title>Genome sequence of the radioresistant bacterium Deinococcus radiodurans R1.</title>
        <authorList>
            <person name="White O."/>
            <person name="Eisen J.A."/>
            <person name="Heidelberg J.F."/>
            <person name="Hickey E.K."/>
            <person name="Peterson J.D."/>
            <person name="Dodson R.J."/>
            <person name="Haft D.H."/>
            <person name="Gwinn M.L."/>
            <person name="Nelson W.C."/>
            <person name="Richardson D.L."/>
            <person name="Moffat K.S."/>
            <person name="Qin H."/>
            <person name="Jiang L."/>
            <person name="Pamphile W."/>
            <person name="Crosby M."/>
            <person name="Shen M."/>
            <person name="Vamathevan J.J."/>
            <person name="Lam P."/>
            <person name="McDonald L."/>
            <person name="Utterback T."/>
            <person name="Zalewski C."/>
            <person name="Makarova K.S."/>
            <person name="Aravind L."/>
            <person name="Daly M.J."/>
            <person name="Minton K.W."/>
            <person name="Fleischmann R.D."/>
            <person name="Ketchum K.A."/>
            <person name="Nelson K.E."/>
            <person name="Salzberg S."/>
            <person name="Smith H.O."/>
            <person name="Venter J.C."/>
            <person name="Fraser C.M."/>
        </authorList>
    </citation>
    <scope>NUCLEOTIDE SEQUENCE [LARGE SCALE GENOMIC DNA]</scope>
    <source>
        <strain evidence="3">ATCC 13939 / DSM 20539 / JCM 16871 / LMG 4051 / NBRC 15346 / NCIMB 9279 / R1 / VKM B-1422</strain>
    </source>
</reference>
<feature type="transmembrane region" description="Helical" evidence="1">
    <location>
        <begin position="360"/>
        <end position="377"/>
    </location>
</feature>
<evidence type="ECO:0000256" key="1">
    <source>
        <dbReference type="SAM" id="Phobius"/>
    </source>
</evidence>
<keyword evidence="1" id="KW-1133">Transmembrane helix</keyword>
<feature type="transmembrane region" description="Helical" evidence="1">
    <location>
        <begin position="329"/>
        <end position="348"/>
    </location>
</feature>
<feature type="transmembrane region" description="Helical" evidence="1">
    <location>
        <begin position="66"/>
        <end position="85"/>
    </location>
</feature>
<feature type="transmembrane region" description="Helical" evidence="1">
    <location>
        <begin position="291"/>
        <end position="309"/>
    </location>
</feature>
<gene>
    <name evidence="2" type="ordered locus">DR_1273</name>
</gene>
<dbReference type="GeneID" id="69517521"/>
<dbReference type="PIR" id="B75417">
    <property type="entry name" value="B75417"/>
</dbReference>
<feature type="transmembrane region" description="Helical" evidence="1">
    <location>
        <begin position="383"/>
        <end position="400"/>
    </location>
</feature>
<name>Q9RUV8_DEIRA</name>
<dbReference type="KEGG" id="dra:DR_1273"/>
<dbReference type="InParanoid" id="Q9RUV8"/>
<dbReference type="STRING" id="243230.DR_1273"/>
<dbReference type="PANTHER" id="PTHR36840">
    <property type="entry name" value="BLL5714 PROTEIN"/>
    <property type="match status" value="1"/>
</dbReference>
<dbReference type="eggNOG" id="COG4292">
    <property type="taxonomic scope" value="Bacteria"/>
</dbReference>
<dbReference type="EnsemblBacteria" id="AAF10839">
    <property type="protein sequence ID" value="AAF10839"/>
    <property type="gene ID" value="DR_1273"/>
</dbReference>
<keyword evidence="1" id="KW-0812">Transmembrane</keyword>
<evidence type="ECO:0008006" key="4">
    <source>
        <dbReference type="Google" id="ProtNLM"/>
    </source>
</evidence>
<dbReference type="EMBL" id="AE000513">
    <property type="protein sequence ID" value="AAF10839.1"/>
    <property type="molecule type" value="Genomic_DNA"/>
</dbReference>
<keyword evidence="1" id="KW-0472">Membrane</keyword>
<dbReference type="RefSeq" id="WP_010887916.1">
    <property type="nucleotide sequence ID" value="NC_001263.1"/>
</dbReference>
<proteinExistence type="predicted"/>
<dbReference type="PANTHER" id="PTHR36840:SF1">
    <property type="entry name" value="BLL5714 PROTEIN"/>
    <property type="match status" value="1"/>
</dbReference>
<keyword evidence="3" id="KW-1185">Reference proteome</keyword>
<feature type="transmembrane region" description="Helical" evidence="1">
    <location>
        <begin position="101"/>
        <end position="120"/>
    </location>
</feature>
<dbReference type="HOGENOM" id="CLU_045667_2_0_0"/>
<dbReference type="Proteomes" id="UP000002524">
    <property type="component" value="Chromosome 1"/>
</dbReference>
<evidence type="ECO:0000313" key="2">
    <source>
        <dbReference type="EMBL" id="AAF10839.1"/>
    </source>
</evidence>
<sequence>MTGGPEGKPDNIALQQQTVGNHAPRGDQLTGTPASEEQKVSWLELFFDLIFVVAFDQLAKRLGANASLANIGIFLLLFTAVWWAWASNSTFAARYGNERRVYRWDTVAELISVALLAVIIRGDLEQTGTYFAVAFGINRLLNAGLHRWADHKTPADVTFSRRTSAVVGTAGLLWLGSALLPSGSGAQLAVWGAALLLDVLHPLLGRRDGQQVLPHQGHLSERVGLLQIIALGEIITEVVNGSRQQTLGWTTLLPAFFSILVAVSLWRLYFDQARALPLLQAHTRGQTLGTLPWFYGHLPLTLSIIMLSVGLGQGIGSGTAEEVATQQQFVVWPLAGALLTLAFLRANSRRVAGERGADRSLVALLLGSVASAALAFVDLDTLQLQGLVAALAVGLAFVVATDPTTAYLGKIEEKISQQLEERDEAPAGS</sequence>
<protein>
    <recommendedName>
        <fullName evidence="4">Low temperature requirement protein A</fullName>
    </recommendedName>
</protein>
<evidence type="ECO:0000313" key="3">
    <source>
        <dbReference type="Proteomes" id="UP000002524"/>
    </source>
</evidence>
<feature type="transmembrane region" description="Helical" evidence="1">
    <location>
        <begin position="247"/>
        <end position="270"/>
    </location>
</feature>
<dbReference type="Pfam" id="PF06772">
    <property type="entry name" value="LtrA"/>
    <property type="match status" value="1"/>
</dbReference>
<dbReference type="AlphaFoldDB" id="Q9RUV8"/>
<accession>Q9RUV8</accession>
<dbReference type="InterPro" id="IPR010640">
    <property type="entry name" value="Low_temperature_requirement_A"/>
</dbReference>
<dbReference type="PaxDb" id="243230-DR_1273"/>
<dbReference type="PATRIC" id="fig|243230.17.peg.1469"/>
<feature type="transmembrane region" description="Helical" evidence="1">
    <location>
        <begin position="171"/>
        <end position="197"/>
    </location>
</feature>
<dbReference type="OrthoDB" id="9798526at2"/>